<feature type="domain" description="Peptidase M16 C-terminal" evidence="7">
    <location>
        <begin position="180"/>
        <end position="360"/>
    </location>
</feature>
<feature type="domain" description="Peptidase M16 N-terminal" evidence="6">
    <location>
        <begin position="23"/>
        <end position="149"/>
    </location>
</feature>
<dbReference type="PANTHER" id="PTHR43690:SF17">
    <property type="entry name" value="PROTEIN YHJJ"/>
    <property type="match status" value="1"/>
</dbReference>
<dbReference type="Pfam" id="PF00675">
    <property type="entry name" value="Peptidase_M16"/>
    <property type="match status" value="1"/>
</dbReference>
<evidence type="ECO:0000259" key="6">
    <source>
        <dbReference type="Pfam" id="PF00675"/>
    </source>
</evidence>
<proteinExistence type="inferred from homology"/>
<accession>A0ABM7CXA4</accession>
<keyword evidence="2" id="KW-0645">Protease</keyword>
<evidence type="ECO:0000256" key="4">
    <source>
        <dbReference type="ARBA" id="ARBA00022833"/>
    </source>
</evidence>
<evidence type="ECO:0000259" key="7">
    <source>
        <dbReference type="Pfam" id="PF05193"/>
    </source>
</evidence>
<dbReference type="EMBL" id="CP034337">
    <property type="protein sequence ID" value="AZL76149.1"/>
    <property type="molecule type" value="Genomic_DNA"/>
</dbReference>
<keyword evidence="5" id="KW-0482">Metalloprotease</keyword>
<dbReference type="InterPro" id="IPR011249">
    <property type="entry name" value="Metalloenz_LuxS/M16"/>
</dbReference>
<evidence type="ECO:0000256" key="3">
    <source>
        <dbReference type="ARBA" id="ARBA00022801"/>
    </source>
</evidence>
<dbReference type="PANTHER" id="PTHR43690">
    <property type="entry name" value="NARDILYSIN"/>
    <property type="match status" value="1"/>
</dbReference>
<dbReference type="InterPro" id="IPR050626">
    <property type="entry name" value="Peptidase_M16"/>
</dbReference>
<keyword evidence="3" id="KW-0378">Hydrolase</keyword>
<evidence type="ECO:0000256" key="5">
    <source>
        <dbReference type="ARBA" id="ARBA00023049"/>
    </source>
</evidence>
<dbReference type="Pfam" id="PF05193">
    <property type="entry name" value="Peptidase_M16_C"/>
    <property type="match status" value="1"/>
</dbReference>
<dbReference type="SUPFAM" id="SSF63411">
    <property type="entry name" value="LuxS/MPP-like metallohydrolase"/>
    <property type="match status" value="2"/>
</dbReference>
<keyword evidence="9" id="KW-1185">Reference proteome</keyword>
<evidence type="ECO:0000256" key="1">
    <source>
        <dbReference type="ARBA" id="ARBA00007261"/>
    </source>
</evidence>
<evidence type="ECO:0000256" key="2">
    <source>
        <dbReference type="ARBA" id="ARBA00022670"/>
    </source>
</evidence>
<evidence type="ECO:0000313" key="9">
    <source>
        <dbReference type="Proteomes" id="UP000272622"/>
    </source>
</evidence>
<dbReference type="InterPro" id="IPR011765">
    <property type="entry name" value="Pept_M16_N"/>
</dbReference>
<reference evidence="8 9" key="1">
    <citation type="submission" date="2018-12" db="EMBL/GenBank/DDBJ databases">
        <authorList>
            <person name="Li S."/>
            <person name="Yang R."/>
            <person name="Chen G."/>
            <person name="Zou L."/>
            <person name="Zhang C."/>
            <person name="Chen Y."/>
            <person name="Liu Z."/>
            <person name="Li Y."/>
            <person name="Yan Y."/>
            <person name="Huang M."/>
            <person name="Chen T."/>
        </authorList>
    </citation>
    <scope>NUCLEOTIDE SEQUENCE [LARGE SCALE GENOMIC DNA]</scope>
    <source>
        <strain evidence="8 9">2014</strain>
    </source>
</reference>
<name>A0ABM7CXA4_9PSED</name>
<comment type="similarity">
    <text evidence="1">Belongs to the peptidase M16 family.</text>
</comment>
<dbReference type="Gene3D" id="3.30.830.10">
    <property type="entry name" value="Metalloenzyme, LuxS/M16 peptidase-like"/>
    <property type="match status" value="2"/>
</dbReference>
<protein>
    <submittedName>
        <fullName evidence="8">Insulinase family protein</fullName>
    </submittedName>
</protein>
<dbReference type="InterPro" id="IPR007863">
    <property type="entry name" value="Peptidase_M16_C"/>
</dbReference>
<organism evidence="8 9">
    <name type="scientific">Pseudomonas oryziphila</name>
    <dbReference type="NCBI Taxonomy" id="2894079"/>
    <lineage>
        <taxon>Bacteria</taxon>
        <taxon>Pseudomonadati</taxon>
        <taxon>Pseudomonadota</taxon>
        <taxon>Gammaproteobacteria</taxon>
        <taxon>Pseudomonadales</taxon>
        <taxon>Pseudomonadaceae</taxon>
        <taxon>Pseudomonas</taxon>
    </lineage>
</organism>
<gene>
    <name evidence="8" type="ORF">EI693_24915</name>
</gene>
<keyword evidence="4" id="KW-0862">Zinc</keyword>
<sequence>MPDPEHLQPQSLQHFTLANGLHVFLREDHRAPLVSAQLWYHVGSSYEPEGHSGLSHALEHLMFEGSSKLAPGEYSRLMTRLGGEPNAFTFKDATVFPLTLPANRLEIALEAMADSMASATLAEAPFARELQVVLAERHEQFDNDPLTLAMEQHALLAYGSSSYATPTIGHQLDLKHMSNAAARTWYRTWYQPNNATLAVAGAIDLPQLQSMIERHFGGIPANRLPELTTPRMDPTPSQRIQTLHREGLRDGLLISYDAPSHATAAVQEQAHALRLLRYLLDVGDSSRLRRRLLDGEQTALALGSEYNSIQRGDSLFSLYAFSNPEKATPQQLKTRLLAEIEHCRQTPPDAAELARAKTKLLARQVFGQDDIFEQAYRIGLYASAGLDPSLLDSERQAIERVTGEQVRQAAYDCLTEDRMTITYMQSKESTDE</sequence>
<evidence type="ECO:0000313" key="8">
    <source>
        <dbReference type="EMBL" id="AZL76149.1"/>
    </source>
</evidence>
<dbReference type="Proteomes" id="UP000272622">
    <property type="component" value="Chromosome"/>
</dbReference>